<protein>
    <submittedName>
        <fullName evidence="1">Chlorosome envelope protein B</fullName>
    </submittedName>
</protein>
<gene>
    <name evidence="1" type="ORF">CferDRAFT_1415</name>
</gene>
<evidence type="ECO:0000313" key="1">
    <source>
        <dbReference type="EMBL" id="EAT59488.1"/>
    </source>
</evidence>
<dbReference type="RefSeq" id="WP_006365919.1">
    <property type="nucleotide sequence ID" value="NZ_AASE01000004.1"/>
</dbReference>
<proteinExistence type="predicted"/>
<dbReference type="OrthoDB" id="595389at2"/>
<dbReference type="EMBL" id="AASE01000004">
    <property type="protein sequence ID" value="EAT59488.1"/>
    <property type="molecule type" value="Genomic_DNA"/>
</dbReference>
<organism evidence="1 2">
    <name type="scientific">Chlorobium ferrooxidans DSM 13031</name>
    <dbReference type="NCBI Taxonomy" id="377431"/>
    <lineage>
        <taxon>Bacteria</taxon>
        <taxon>Pseudomonadati</taxon>
        <taxon>Chlorobiota</taxon>
        <taxon>Chlorobiia</taxon>
        <taxon>Chlorobiales</taxon>
        <taxon>Chlorobiaceae</taxon>
        <taxon>Chlorobium/Pelodictyon group</taxon>
        <taxon>Chlorobium</taxon>
    </lineage>
</organism>
<dbReference type="AlphaFoldDB" id="Q0YSX6"/>
<dbReference type="Proteomes" id="UP000004162">
    <property type="component" value="Unassembled WGS sequence"/>
</dbReference>
<comment type="caution">
    <text evidence="1">The sequence shown here is derived from an EMBL/GenBank/DDBJ whole genome shotgun (WGS) entry which is preliminary data.</text>
</comment>
<evidence type="ECO:0000313" key="2">
    <source>
        <dbReference type="Proteomes" id="UP000004162"/>
    </source>
</evidence>
<keyword evidence="1" id="KW-0946">Virion</keyword>
<keyword evidence="1" id="KW-0261">Viral envelope protein</keyword>
<sequence>MSNGSNVNVDFSGTIGNIADSVGKLFQFQIDTLNSGIKTVSQYVEPLAKTTTDLATNLAGTLNNVLQSVSSAFAPKK</sequence>
<keyword evidence="2" id="KW-1185">Reference proteome</keyword>
<name>Q0YSX6_9CHLB</name>
<reference evidence="1 2" key="1">
    <citation type="submission" date="2006-07" db="EMBL/GenBank/DDBJ databases">
        <title>Annotation of the draft genome assembly of Chlorobium ferroxidans DSM 13031.</title>
        <authorList>
            <consortium name="US DOE Joint Genome Institute (JGI-ORNL)"/>
            <person name="Larimer F."/>
            <person name="Land M."/>
            <person name="Hauser L."/>
        </authorList>
    </citation>
    <scope>NUCLEOTIDE SEQUENCE [LARGE SCALE GENOMIC DNA]</scope>
    <source>
        <strain evidence="1 2">DSM 13031</strain>
    </source>
</reference>
<accession>Q0YSX6</accession>
<reference evidence="1 2" key="2">
    <citation type="submission" date="2006-07" db="EMBL/GenBank/DDBJ databases">
        <title>Sequencing of the draft genome and assembly of Chlorobium ferroxidans DSM 13031.</title>
        <authorList>
            <consortium name="US DOE Joint Genome Institute (JGI-PGF)"/>
            <person name="Copeland A."/>
            <person name="Lucas S."/>
            <person name="Lapidus A."/>
            <person name="Barry K."/>
            <person name="Glavina del Rio T."/>
            <person name="Dalin E."/>
            <person name="Tice H."/>
            <person name="Bruce D."/>
            <person name="Pitluck S."/>
            <person name="Richardson P."/>
        </authorList>
    </citation>
    <scope>NUCLEOTIDE SEQUENCE [LARGE SCALE GENOMIC DNA]</scope>
    <source>
        <strain evidence="1 2">DSM 13031</strain>
    </source>
</reference>